<protein>
    <submittedName>
        <fullName evidence="1">Uncharacterized protein</fullName>
    </submittedName>
</protein>
<dbReference type="STRING" id="301148.B4135_3489"/>
<gene>
    <name evidence="1" type="ORF">B4135_3489</name>
</gene>
<organism evidence="1 2">
    <name type="scientific">Caldibacillus debilis</name>
    <dbReference type="NCBI Taxonomy" id="301148"/>
    <lineage>
        <taxon>Bacteria</taxon>
        <taxon>Bacillati</taxon>
        <taxon>Bacillota</taxon>
        <taxon>Bacilli</taxon>
        <taxon>Bacillales</taxon>
        <taxon>Bacillaceae</taxon>
        <taxon>Caldibacillus</taxon>
    </lineage>
</organism>
<dbReference type="EMBL" id="LQYT01000119">
    <property type="protein sequence ID" value="KYD10314.1"/>
    <property type="molecule type" value="Genomic_DNA"/>
</dbReference>
<sequence>MIFQRKGVPPKNAALLFCLLLAGMRQPSLSRGAASRCGFPPAVVPPIRLCQRRMRTANRFLRSVEKESYFKTKADLFLDKSASRGR</sequence>
<evidence type="ECO:0000313" key="1">
    <source>
        <dbReference type="EMBL" id="KYD10314.1"/>
    </source>
</evidence>
<accession>A0A150LDH6</accession>
<dbReference type="Proteomes" id="UP000075683">
    <property type="component" value="Unassembled WGS sequence"/>
</dbReference>
<proteinExistence type="predicted"/>
<dbReference type="AlphaFoldDB" id="A0A150LDH6"/>
<reference evidence="1 2" key="1">
    <citation type="submission" date="2016-01" db="EMBL/GenBank/DDBJ databases">
        <title>Draft Genome Sequences of Seven Thermophilic Sporeformers Isolated from Foods.</title>
        <authorList>
            <person name="Berendsen E.M."/>
            <person name="Wells-Bennik M.H."/>
            <person name="Krawcyk A.O."/>
            <person name="De Jong A."/>
            <person name="Holsappel S."/>
            <person name="Eijlander R.T."/>
            <person name="Kuipers O.P."/>
        </authorList>
    </citation>
    <scope>NUCLEOTIDE SEQUENCE [LARGE SCALE GENOMIC DNA]</scope>
    <source>
        <strain evidence="1 2">B4135</strain>
    </source>
</reference>
<name>A0A150LDH6_9BACI</name>
<comment type="caution">
    <text evidence="1">The sequence shown here is derived from an EMBL/GenBank/DDBJ whole genome shotgun (WGS) entry which is preliminary data.</text>
</comment>
<evidence type="ECO:0000313" key="2">
    <source>
        <dbReference type="Proteomes" id="UP000075683"/>
    </source>
</evidence>